<comment type="caution">
    <text evidence="2">The sequence shown here is derived from an EMBL/GenBank/DDBJ whole genome shotgun (WGS) entry which is preliminary data.</text>
</comment>
<dbReference type="RefSeq" id="WP_184495783.1">
    <property type="nucleotide sequence ID" value="NZ_JACIJO010000002.1"/>
</dbReference>
<sequence length="930" mass="103265">MDIFENSTLVHSVSIDDQTVYSCQLMGEDKITAVWISSNAMEINIGDYIEHKGQRYSCNLTPTVEKIDNRTFRYEVVFESQIYSLFRKKLKHLYKGDFTYTADLSLFLQLLIDNMNSIDSGWSFLTDGYETPLHTIGFKGESCRAALTRICETFGMEFRLNGKQIIVKPNVGFLTTQSFQYGRGQGLYKLSRENVNENSVVTRLFVYGGTKNIPFDYREGSERLIFAPPATAYLENFDYTDLIIEGDVYFDDIYPERTGFVTSSPDPLTIIDLGIDFDINDYLLENEEAKIVFTSGSLSGIEFVINKYDHPARKISLNKYIEGEDFSLPSETRYPEAGDKYVLVDIRMPESYITDAEARLLAAGTEYLNKVKSPKVLYRLDIDEKYVRDTGIEVGIGNTVQVIDASLGIDDRIRVVSVSYPLVNPSKVTCGLSESIPLTVTERMRKDVATSKVEIREVDRKRAENLRESTQRLRQLQGLIYDADGYFNPVNIKPGSIETIMLAVGQKSQNLILDELIVTPNVGADPDSFEMSAADVVHLEYEIEGLGFDWEIDLRLFEDLDPAIPYYVYARCSKTALTGTWELSPTPILTEQESGFYHFWIGVLYQVNNGLRAFEFTTGMTYIIGGQTITGRIRSADGLNYMDLTQGTFKLGDTEQSIDWGVTVAGQLTINGVVVSKMSFTEDAEIINLIVHNLKTQSEGKRIQILETENALKFINDDEEVVLEINDSLGTDADGNIISGIRVNNPSNGGTSWLSGGGVFSNASGVAWESATTGRKTNASLVGLLQSRNSESDGISAAIVGIDQTTELDGDSKSYGGYFNSALIGSSFINALNLKVKVIEGTTYTIDNMTDGKSTFFSCYNDSGLTITLPVGEGQRVIYIRRNNSAGVTINRAGSDQILNPSTSTSVSIPDVGGLAMLVWDGSYWTSNML</sequence>
<gene>
    <name evidence="2" type="ORF">FHS59_002751</name>
</gene>
<accession>A0A841MJR4</accession>
<protein>
    <recommendedName>
        <fullName evidence="1">Tail spike domain-containing protein</fullName>
    </recommendedName>
</protein>
<dbReference type="Pfam" id="PF06605">
    <property type="entry name" value="Prophage_tail"/>
    <property type="match status" value="1"/>
</dbReference>
<keyword evidence="3" id="KW-1185">Reference proteome</keyword>
<dbReference type="InterPro" id="IPR010572">
    <property type="entry name" value="Tail_dom"/>
</dbReference>
<dbReference type="AlphaFoldDB" id="A0A841MJR4"/>
<organism evidence="2 3">
    <name type="scientific">Algoriphagus iocasae</name>
    <dbReference type="NCBI Taxonomy" id="1836499"/>
    <lineage>
        <taxon>Bacteria</taxon>
        <taxon>Pseudomonadati</taxon>
        <taxon>Bacteroidota</taxon>
        <taxon>Cytophagia</taxon>
        <taxon>Cytophagales</taxon>
        <taxon>Cyclobacteriaceae</taxon>
        <taxon>Algoriphagus</taxon>
    </lineage>
</organism>
<evidence type="ECO:0000259" key="1">
    <source>
        <dbReference type="Pfam" id="PF06605"/>
    </source>
</evidence>
<evidence type="ECO:0000313" key="2">
    <source>
        <dbReference type="EMBL" id="MBB6327123.1"/>
    </source>
</evidence>
<dbReference type="Proteomes" id="UP000588604">
    <property type="component" value="Unassembled WGS sequence"/>
</dbReference>
<feature type="domain" description="Tail spike" evidence="1">
    <location>
        <begin position="105"/>
        <end position="433"/>
    </location>
</feature>
<name>A0A841MJR4_9BACT</name>
<evidence type="ECO:0000313" key="3">
    <source>
        <dbReference type="Proteomes" id="UP000588604"/>
    </source>
</evidence>
<proteinExistence type="predicted"/>
<dbReference type="EMBL" id="JACIJO010000002">
    <property type="protein sequence ID" value="MBB6327123.1"/>
    <property type="molecule type" value="Genomic_DNA"/>
</dbReference>
<reference evidence="2 3" key="1">
    <citation type="submission" date="2020-08" db="EMBL/GenBank/DDBJ databases">
        <title>Genomic Encyclopedia of Type Strains, Phase IV (KMG-IV): sequencing the most valuable type-strain genomes for metagenomic binning, comparative biology and taxonomic classification.</title>
        <authorList>
            <person name="Goeker M."/>
        </authorList>
    </citation>
    <scope>NUCLEOTIDE SEQUENCE [LARGE SCALE GENOMIC DNA]</scope>
    <source>
        <strain evidence="2 3">DSM 102044</strain>
    </source>
</reference>